<accession>A0A438KRI2</accession>
<organism evidence="1 2">
    <name type="scientific">Vitis vinifera</name>
    <name type="common">Grape</name>
    <dbReference type="NCBI Taxonomy" id="29760"/>
    <lineage>
        <taxon>Eukaryota</taxon>
        <taxon>Viridiplantae</taxon>
        <taxon>Streptophyta</taxon>
        <taxon>Embryophyta</taxon>
        <taxon>Tracheophyta</taxon>
        <taxon>Spermatophyta</taxon>
        <taxon>Magnoliopsida</taxon>
        <taxon>eudicotyledons</taxon>
        <taxon>Gunneridae</taxon>
        <taxon>Pentapetalae</taxon>
        <taxon>rosids</taxon>
        <taxon>Vitales</taxon>
        <taxon>Vitaceae</taxon>
        <taxon>Viteae</taxon>
        <taxon>Vitis</taxon>
    </lineage>
</organism>
<evidence type="ECO:0000313" key="1">
    <source>
        <dbReference type="EMBL" id="RVX23796.1"/>
    </source>
</evidence>
<proteinExistence type="predicted"/>
<comment type="caution">
    <text evidence="1">The sequence shown here is derived from an EMBL/GenBank/DDBJ whole genome shotgun (WGS) entry which is preliminary data.</text>
</comment>
<protein>
    <submittedName>
        <fullName evidence="1">Uncharacterized protein</fullName>
    </submittedName>
</protein>
<reference evidence="1 2" key="1">
    <citation type="journal article" date="2018" name="PLoS Genet.">
        <title>Population sequencing reveals clonal diversity and ancestral inbreeding in the grapevine cultivar Chardonnay.</title>
        <authorList>
            <person name="Roach M.J."/>
            <person name="Johnson D.L."/>
            <person name="Bohlmann J."/>
            <person name="van Vuuren H.J."/>
            <person name="Jones S.J."/>
            <person name="Pretorius I.S."/>
            <person name="Schmidt S.A."/>
            <person name="Borneman A.R."/>
        </authorList>
    </citation>
    <scope>NUCLEOTIDE SEQUENCE [LARGE SCALE GENOMIC DNA]</scope>
    <source>
        <strain evidence="2">cv. Chardonnay</strain>
        <tissue evidence="1">Leaf</tissue>
    </source>
</reference>
<name>A0A438KRI2_VITVI</name>
<gene>
    <name evidence="1" type="ORF">CK203_000665</name>
</gene>
<dbReference type="Proteomes" id="UP000288805">
    <property type="component" value="Unassembled WGS sequence"/>
</dbReference>
<evidence type="ECO:0000313" key="2">
    <source>
        <dbReference type="Proteomes" id="UP000288805"/>
    </source>
</evidence>
<dbReference type="EMBL" id="QGNW01000001">
    <property type="protein sequence ID" value="RVX23796.1"/>
    <property type="molecule type" value="Genomic_DNA"/>
</dbReference>
<dbReference type="AlphaFoldDB" id="A0A438KRI2"/>
<sequence length="127" mass="14898">MDKLQRLVVSDLAQVGCIFSEVSDVDLENLKEVVLIASRRNVQFVFTRLSKVPSKNTSLDSFLEEIKPLALKQASWKYREEEGGWHSRVLREGYGVGLWKAIRHGRKEFNNRFDFKVRKWWEGEVLE</sequence>